<dbReference type="SUPFAM" id="SSF55979">
    <property type="entry name" value="DNA clamp"/>
    <property type="match status" value="1"/>
</dbReference>
<evidence type="ECO:0008006" key="4">
    <source>
        <dbReference type="Google" id="ProtNLM"/>
    </source>
</evidence>
<feature type="region of interest" description="Disordered" evidence="1">
    <location>
        <begin position="313"/>
        <end position="334"/>
    </location>
</feature>
<organism evidence="2 3">
    <name type="scientific">Diacronema lutheri</name>
    <name type="common">Unicellular marine alga</name>
    <name type="synonym">Monochrysis lutheri</name>
    <dbReference type="NCBI Taxonomy" id="2081491"/>
    <lineage>
        <taxon>Eukaryota</taxon>
        <taxon>Haptista</taxon>
        <taxon>Haptophyta</taxon>
        <taxon>Pavlovophyceae</taxon>
        <taxon>Pavlovales</taxon>
        <taxon>Pavlovaceae</taxon>
        <taxon>Diacronema</taxon>
    </lineage>
</organism>
<dbReference type="GO" id="GO:0031573">
    <property type="term" value="P:mitotic intra-S DNA damage checkpoint signaling"/>
    <property type="evidence" value="ECO:0007669"/>
    <property type="project" value="TreeGrafter"/>
</dbReference>
<evidence type="ECO:0000313" key="2">
    <source>
        <dbReference type="EMBL" id="KAG8467973.1"/>
    </source>
</evidence>
<sequence length="516" mass="54584">MHPGLAPVGGSGAMEVCDGQAPLMRAWSCTISTHMRSLGKVLATFDKIGRDLFIEAAPDRLLLRTLNQAQSVFCLCTLPLALFDDFTVGHDAPNVRIWLKLLAPLFRSQSVVSTTLELMSEQTSSLLRVTMRCANGLAKQFDLSYEEVMPLNAMYDVEQCAHRLCADARILLDCVHNLPHTEHELMLSVTPSELIVKNDVDDSAAEKSVRTEMSVAPADLQEWSIGALATQPLRISFATKEFKAMLHLAESSGTPISAHFDQGGKPLIVAAHVGDGPERVRLECVIATLIDQSAAADELFGDDGEFGAAYNPQQLGVSTPSQSQPDGGMCARDGEQVDSAFAPTYNAASAQPFGVTCSGGGERVRACGTGSQPAAETAAMRNIADTINSLSRLCPDEQLLQQPQQPPRATDPISSFPASRQMAASGRTAAERAHEALEVLPAAPGVMQASPSAGDAVRAGHRPTLALAGAPDGSDTDNDDDAVGATPPDSPPSKRPCAGFVEQFALPTGPSCRTLA</sequence>
<accession>A0A8J5XI84</accession>
<name>A0A8J5XI84_DIALT</name>
<dbReference type="InterPro" id="IPR007268">
    <property type="entry name" value="Rad9/Ddc1"/>
</dbReference>
<proteinExistence type="predicted"/>
<feature type="region of interest" description="Disordered" evidence="1">
    <location>
        <begin position="399"/>
        <end position="430"/>
    </location>
</feature>
<dbReference type="GO" id="GO:0030896">
    <property type="term" value="C:checkpoint clamp complex"/>
    <property type="evidence" value="ECO:0007669"/>
    <property type="project" value="InterPro"/>
</dbReference>
<dbReference type="Proteomes" id="UP000751190">
    <property type="component" value="Unassembled WGS sequence"/>
</dbReference>
<comment type="caution">
    <text evidence="2">The sequence shown here is derived from an EMBL/GenBank/DDBJ whole genome shotgun (WGS) entry which is preliminary data.</text>
</comment>
<evidence type="ECO:0000256" key="1">
    <source>
        <dbReference type="SAM" id="MobiDB-lite"/>
    </source>
</evidence>
<feature type="region of interest" description="Disordered" evidence="1">
    <location>
        <begin position="465"/>
        <end position="500"/>
    </location>
</feature>
<dbReference type="AlphaFoldDB" id="A0A8J5XI84"/>
<dbReference type="PANTHER" id="PTHR15237">
    <property type="entry name" value="DNA REPAIR PROTEIN RAD9"/>
    <property type="match status" value="1"/>
</dbReference>
<dbReference type="Pfam" id="PF04139">
    <property type="entry name" value="Rad9"/>
    <property type="match status" value="1"/>
</dbReference>
<keyword evidence="3" id="KW-1185">Reference proteome</keyword>
<dbReference type="Gene3D" id="3.70.10.10">
    <property type="match status" value="1"/>
</dbReference>
<dbReference type="OrthoDB" id="60092at2759"/>
<evidence type="ECO:0000313" key="3">
    <source>
        <dbReference type="Proteomes" id="UP000751190"/>
    </source>
</evidence>
<dbReference type="GO" id="GO:0000076">
    <property type="term" value="P:DNA replication checkpoint signaling"/>
    <property type="evidence" value="ECO:0007669"/>
    <property type="project" value="TreeGrafter"/>
</dbReference>
<dbReference type="InterPro" id="IPR046938">
    <property type="entry name" value="DNA_clamp_sf"/>
</dbReference>
<reference evidence="2" key="1">
    <citation type="submission" date="2021-05" db="EMBL/GenBank/DDBJ databases">
        <title>The genome of the haptophyte Pavlova lutheri (Diacronema luteri, Pavlovales) - a model for lipid biosynthesis in eukaryotic algae.</title>
        <authorList>
            <person name="Hulatt C.J."/>
            <person name="Posewitz M.C."/>
        </authorList>
    </citation>
    <scope>NUCLEOTIDE SEQUENCE</scope>
    <source>
        <strain evidence="2">NIVA-4/92</strain>
    </source>
</reference>
<dbReference type="GO" id="GO:0071479">
    <property type="term" value="P:cellular response to ionizing radiation"/>
    <property type="evidence" value="ECO:0007669"/>
    <property type="project" value="TreeGrafter"/>
</dbReference>
<protein>
    <recommendedName>
        <fullName evidence="4">Cell cycle checkpoint control protein</fullName>
    </recommendedName>
</protein>
<dbReference type="GO" id="GO:0006281">
    <property type="term" value="P:DNA repair"/>
    <property type="evidence" value="ECO:0007669"/>
    <property type="project" value="TreeGrafter"/>
</dbReference>
<dbReference type="PANTHER" id="PTHR15237:SF0">
    <property type="entry name" value="CELL CYCLE CHECKPOINT CONTROL PROTEIN"/>
    <property type="match status" value="1"/>
</dbReference>
<gene>
    <name evidence="2" type="ORF">KFE25_007025</name>
</gene>
<feature type="compositionally biased region" description="Polar residues" evidence="1">
    <location>
        <begin position="313"/>
        <end position="325"/>
    </location>
</feature>
<dbReference type="EMBL" id="JAGTXO010000005">
    <property type="protein sequence ID" value="KAG8467973.1"/>
    <property type="molecule type" value="Genomic_DNA"/>
</dbReference>